<dbReference type="AlphaFoldDB" id="A0A0K1PVN9"/>
<dbReference type="EMBL" id="CP012333">
    <property type="protein sequence ID" value="AKU97189.1"/>
    <property type="molecule type" value="Genomic_DNA"/>
</dbReference>
<keyword evidence="3" id="KW-1185">Reference proteome</keyword>
<name>A0A0K1PVN9_9BACT</name>
<proteinExistence type="predicted"/>
<gene>
    <name evidence="2" type="ORF">AKJ09_03853</name>
</gene>
<dbReference type="InterPro" id="IPR013785">
    <property type="entry name" value="Aldolase_TIM"/>
</dbReference>
<dbReference type="SUPFAM" id="SSF51569">
    <property type="entry name" value="Aldolase"/>
    <property type="match status" value="1"/>
</dbReference>
<accession>A0A0K1PVN9</accession>
<evidence type="ECO:0000313" key="3">
    <source>
        <dbReference type="Proteomes" id="UP000064967"/>
    </source>
</evidence>
<dbReference type="GO" id="GO:0016301">
    <property type="term" value="F:kinase activity"/>
    <property type="evidence" value="ECO:0007669"/>
    <property type="project" value="UniProtKB-KW"/>
</dbReference>
<dbReference type="PATRIC" id="fig|1391654.3.peg.3909"/>
<dbReference type="InterPro" id="IPR018659">
    <property type="entry name" value="DUF2090"/>
</dbReference>
<protein>
    <submittedName>
        <fullName evidence="2">5-keto-2-deoxygluconokinase</fullName>
    </submittedName>
</protein>
<dbReference type="RefSeq" id="WP_146648362.1">
    <property type="nucleotide sequence ID" value="NZ_CP012333.1"/>
</dbReference>
<reference evidence="2 3" key="1">
    <citation type="submission" date="2015-08" db="EMBL/GenBank/DDBJ databases">
        <authorList>
            <person name="Babu N.S."/>
            <person name="Beckwith C.J."/>
            <person name="Beseler K.G."/>
            <person name="Brison A."/>
            <person name="Carone J.V."/>
            <person name="Caskin T.P."/>
            <person name="Diamond M."/>
            <person name="Durham M.E."/>
            <person name="Foxe J.M."/>
            <person name="Go M."/>
            <person name="Henderson B.A."/>
            <person name="Jones I.B."/>
            <person name="McGettigan J.A."/>
            <person name="Micheletti S.J."/>
            <person name="Nasrallah M.E."/>
            <person name="Ortiz D."/>
            <person name="Piller C.R."/>
            <person name="Privatt S.R."/>
            <person name="Schneider S.L."/>
            <person name="Sharp S."/>
            <person name="Smith T.C."/>
            <person name="Stanton J.D."/>
            <person name="Ullery H.E."/>
            <person name="Wilson R.J."/>
            <person name="Serrano M.G."/>
            <person name="Buck G."/>
            <person name="Lee V."/>
            <person name="Wang Y."/>
            <person name="Carvalho R."/>
            <person name="Voegtly L."/>
            <person name="Shi R."/>
            <person name="Duckworth R."/>
            <person name="Johnson A."/>
            <person name="Loviza R."/>
            <person name="Walstead R."/>
            <person name="Shah Z."/>
            <person name="Kiflezghi M."/>
            <person name="Wade K."/>
            <person name="Ball S.L."/>
            <person name="Bradley K.W."/>
            <person name="Asai D.J."/>
            <person name="Bowman C.A."/>
            <person name="Russell D.A."/>
            <person name="Pope W.H."/>
            <person name="Jacobs-Sera D."/>
            <person name="Hendrix R.W."/>
            <person name="Hatfull G.F."/>
        </authorList>
    </citation>
    <scope>NUCLEOTIDE SEQUENCE [LARGE SCALE GENOMIC DNA]</scope>
    <source>
        <strain evidence="2 3">DSM 27648</strain>
    </source>
</reference>
<evidence type="ECO:0000259" key="1">
    <source>
        <dbReference type="Pfam" id="PF09863"/>
    </source>
</evidence>
<dbReference type="Pfam" id="PF09863">
    <property type="entry name" value="DUF2090"/>
    <property type="match status" value="1"/>
</dbReference>
<dbReference type="OrthoDB" id="111160at2"/>
<dbReference type="Gene3D" id="3.20.20.70">
    <property type="entry name" value="Aldolase class I"/>
    <property type="match status" value="1"/>
</dbReference>
<keyword evidence="2" id="KW-0808">Transferase</keyword>
<feature type="domain" description="DUF2090" evidence="1">
    <location>
        <begin position="7"/>
        <end position="301"/>
    </location>
</feature>
<sequence length="306" mass="34051">MVLGYTKPLCILPFDHRASYLSKMFGYAEPLTAEQHARVVDSKRVIYEGFVEALRAGVSPETSGILVDEEFGAAILRDAKASNYITAVSTERSGQKEFEFEYGDEFGSHLAAFHPTFAKALVRYNPDGDAALNERQTKRLVALSSYCSRARLPLMFELLVPATDAQLRKVDGDKDAYDLNLRPALMRAAIETLQDKGVEPAVWKVEGLLRREDGERLVETARRQGRSEVGCIVLGRGASEAKVEKWLRTAASIPGYIGFAVGRTTFWDSVADYEAKKISREEAANAIATRYREWVDVFESARVNPA</sequence>
<dbReference type="KEGG" id="llu:AKJ09_03853"/>
<evidence type="ECO:0000313" key="2">
    <source>
        <dbReference type="EMBL" id="AKU97189.1"/>
    </source>
</evidence>
<dbReference type="Proteomes" id="UP000064967">
    <property type="component" value="Chromosome"/>
</dbReference>
<organism evidence="2 3">
    <name type="scientific">Labilithrix luteola</name>
    <dbReference type="NCBI Taxonomy" id="1391654"/>
    <lineage>
        <taxon>Bacteria</taxon>
        <taxon>Pseudomonadati</taxon>
        <taxon>Myxococcota</taxon>
        <taxon>Polyangia</taxon>
        <taxon>Polyangiales</taxon>
        <taxon>Labilitrichaceae</taxon>
        <taxon>Labilithrix</taxon>
    </lineage>
</organism>
<keyword evidence="2" id="KW-0418">Kinase</keyword>